<feature type="repeat" description="WD" evidence="3">
    <location>
        <begin position="981"/>
        <end position="1022"/>
    </location>
</feature>
<feature type="repeat" description="WD" evidence="3">
    <location>
        <begin position="771"/>
        <end position="812"/>
    </location>
</feature>
<dbReference type="InterPro" id="IPR019775">
    <property type="entry name" value="WD40_repeat_CS"/>
</dbReference>
<feature type="repeat" description="WD" evidence="3">
    <location>
        <begin position="897"/>
        <end position="938"/>
    </location>
</feature>
<keyword evidence="7" id="KW-1185">Reference proteome</keyword>
<gene>
    <name evidence="6" type="ORF">B0T25DRAFT_511887</name>
</gene>
<dbReference type="InterPro" id="IPR036322">
    <property type="entry name" value="WD40_repeat_dom_sf"/>
</dbReference>
<dbReference type="SUPFAM" id="SSF52540">
    <property type="entry name" value="P-loop containing nucleoside triphosphate hydrolases"/>
    <property type="match status" value="1"/>
</dbReference>
<reference evidence="6" key="1">
    <citation type="journal article" date="2023" name="Mol. Phylogenet. Evol.">
        <title>Genome-scale phylogeny and comparative genomics of the fungal order Sordariales.</title>
        <authorList>
            <person name="Hensen N."/>
            <person name="Bonometti L."/>
            <person name="Westerberg I."/>
            <person name="Brannstrom I.O."/>
            <person name="Guillou S."/>
            <person name="Cros-Aarteil S."/>
            <person name="Calhoun S."/>
            <person name="Haridas S."/>
            <person name="Kuo A."/>
            <person name="Mondo S."/>
            <person name="Pangilinan J."/>
            <person name="Riley R."/>
            <person name="LaButti K."/>
            <person name="Andreopoulos B."/>
            <person name="Lipzen A."/>
            <person name="Chen C."/>
            <person name="Yan M."/>
            <person name="Daum C."/>
            <person name="Ng V."/>
            <person name="Clum A."/>
            <person name="Steindorff A."/>
            <person name="Ohm R.A."/>
            <person name="Martin F."/>
            <person name="Silar P."/>
            <person name="Natvig D.O."/>
            <person name="Lalanne C."/>
            <person name="Gautier V."/>
            <person name="Ament-Velasquez S.L."/>
            <person name="Kruys A."/>
            <person name="Hutchinson M.I."/>
            <person name="Powell A.J."/>
            <person name="Barry K."/>
            <person name="Miller A.N."/>
            <person name="Grigoriev I.V."/>
            <person name="Debuchy R."/>
            <person name="Gladieux P."/>
            <person name="Hiltunen Thoren M."/>
            <person name="Johannesson H."/>
        </authorList>
    </citation>
    <scope>NUCLEOTIDE SEQUENCE</scope>
    <source>
        <strain evidence="6">CBS 955.72</strain>
    </source>
</reference>
<dbReference type="Gene3D" id="3.40.50.300">
    <property type="entry name" value="P-loop containing nucleotide triphosphate hydrolases"/>
    <property type="match status" value="1"/>
</dbReference>
<dbReference type="InterPro" id="IPR050349">
    <property type="entry name" value="WD_LIS1/nudF_dynein_reg"/>
</dbReference>
<proteinExistence type="predicted"/>
<protein>
    <submittedName>
        <fullName evidence="6">Pfs, NACHT and WD domain protein</fullName>
    </submittedName>
</protein>
<dbReference type="InterPro" id="IPR056884">
    <property type="entry name" value="NPHP3-like_N"/>
</dbReference>
<dbReference type="Pfam" id="PF24883">
    <property type="entry name" value="NPHP3_N"/>
    <property type="match status" value="1"/>
</dbReference>
<evidence type="ECO:0000256" key="4">
    <source>
        <dbReference type="SAM" id="MobiDB-lite"/>
    </source>
</evidence>
<feature type="repeat" description="WD" evidence="3">
    <location>
        <begin position="855"/>
        <end position="896"/>
    </location>
</feature>
<dbReference type="PROSITE" id="PS00678">
    <property type="entry name" value="WD_REPEATS_1"/>
    <property type="match status" value="10"/>
</dbReference>
<dbReference type="Pfam" id="PF00400">
    <property type="entry name" value="WD40"/>
    <property type="match status" value="12"/>
</dbReference>
<dbReference type="PROSITE" id="PS50294">
    <property type="entry name" value="WD_REPEATS_REGION"/>
    <property type="match status" value="12"/>
</dbReference>
<dbReference type="InterPro" id="IPR020472">
    <property type="entry name" value="WD40_PAC1"/>
</dbReference>
<evidence type="ECO:0000259" key="5">
    <source>
        <dbReference type="PROSITE" id="PS50837"/>
    </source>
</evidence>
<evidence type="ECO:0000313" key="6">
    <source>
        <dbReference type="EMBL" id="KAK3339692.1"/>
    </source>
</evidence>
<reference evidence="6" key="2">
    <citation type="submission" date="2023-06" db="EMBL/GenBank/DDBJ databases">
        <authorList>
            <consortium name="Lawrence Berkeley National Laboratory"/>
            <person name="Haridas S."/>
            <person name="Hensen N."/>
            <person name="Bonometti L."/>
            <person name="Westerberg I."/>
            <person name="Brannstrom I.O."/>
            <person name="Guillou S."/>
            <person name="Cros-Aarteil S."/>
            <person name="Calhoun S."/>
            <person name="Kuo A."/>
            <person name="Mondo S."/>
            <person name="Pangilinan J."/>
            <person name="Riley R."/>
            <person name="Labutti K."/>
            <person name="Andreopoulos B."/>
            <person name="Lipzen A."/>
            <person name="Chen C."/>
            <person name="Yanf M."/>
            <person name="Daum C."/>
            <person name="Ng V."/>
            <person name="Clum A."/>
            <person name="Steindorff A."/>
            <person name="Ohm R."/>
            <person name="Martin F."/>
            <person name="Silar P."/>
            <person name="Natvig D."/>
            <person name="Lalanne C."/>
            <person name="Gautier V."/>
            <person name="Ament-Velasquez S.L."/>
            <person name="Kruys A."/>
            <person name="Hutchinson M.I."/>
            <person name="Powell A.J."/>
            <person name="Barry K."/>
            <person name="Miller A.N."/>
            <person name="Grigoriev I.V."/>
            <person name="Debuchy R."/>
            <person name="Gladieux P."/>
            <person name="Thoren M.H."/>
            <person name="Johannesson H."/>
        </authorList>
    </citation>
    <scope>NUCLEOTIDE SEQUENCE</scope>
    <source>
        <strain evidence="6">CBS 955.72</strain>
    </source>
</reference>
<feature type="repeat" description="WD" evidence="3">
    <location>
        <begin position="645"/>
        <end position="686"/>
    </location>
</feature>
<organism evidence="6 7">
    <name type="scientific">Lasiosphaeria hispida</name>
    <dbReference type="NCBI Taxonomy" id="260671"/>
    <lineage>
        <taxon>Eukaryota</taxon>
        <taxon>Fungi</taxon>
        <taxon>Dikarya</taxon>
        <taxon>Ascomycota</taxon>
        <taxon>Pezizomycotina</taxon>
        <taxon>Sordariomycetes</taxon>
        <taxon>Sordariomycetidae</taxon>
        <taxon>Sordariales</taxon>
        <taxon>Lasiosphaeriaceae</taxon>
        <taxon>Lasiosphaeria</taxon>
    </lineage>
</organism>
<keyword evidence="2" id="KW-0677">Repeat</keyword>
<dbReference type="SMART" id="SM00320">
    <property type="entry name" value="WD40"/>
    <property type="match status" value="12"/>
</dbReference>
<feature type="repeat" description="WD" evidence="3">
    <location>
        <begin position="687"/>
        <end position="728"/>
    </location>
</feature>
<sequence length="1247" mass="137131">MASNSGRPQLTRGRLPVGQSAHSIQHGSRFGGHVTVGHNSFLHQGNTIHYSPPVGRCLADLRVTDPRDDKARIEDAKGGLFKDSYRWILDHDDFIRWRYKNGGILWVHGDPGKGKTMLLCGIVDELHPTTKLANREAETLLSYFFFQATDDRINNATAVLRGLIYLLVQQQPALVSHIQEKYDDAGKTLFEDANAWFALSDIFRSILQDPSLKLTYLIIDALDECVTGLEQLLKLILQITPSPRVKWIVSSRNTVDIERHLTLDDVQMLLSLELKQNAELVSQAIGLYINNKLSRLQSLQDDGLLLDHVRRTLDQKAGGTFLWVALVVQELEKTESWYVKEVADEVPPGLDGLYARMMDQIQQLGRRDLGLCQLVLSAATLTYRPLHLLELGVVSGLPHTISSNAENIQNIVKKSGSFLTVQDGQVFIIHQSAKEYLQKNYNALQSAGFAQGHADISRRSIDAMSTLRRTDGELILKQDIYDTGDFGFRPKDIEPPNPDPLAPLRYSCQFWVDHLLDGESGDRRKALADDGAVFRFLKERFLRWLECLSLLGELSNGVLAMRKLLHVVQESGANPRLAGFLEDAEKFVRSHGSIIERAPLQTYGSALVFSPTRSDLKNVLWKERLSFIKTVTGIEDDWHAHQQTLEGHSSFVNAVAVSLDGKTLASASDDTTIRLWDAATGAYRQALKVHSDHVLAVAFSSDGKILASASADKTILFWNVATGIYRQTLKGHNGSVRTVAFSSDGKTLASGSADKTIRLWDAATGTYRQTLKGHSDSVYTVAFSSDSKTLASASTDKTIQLWDTATGIYRQTLKRHIDHIYTVAFSSDGKTLASASADKTIQLWDVATGIYRQTLKGHTGSVRTVAFSSDGKTLASGSADKTIRLWDATTGVYRQTLEGHSGSVRAVAFLSDGKTLASASADKTIQLWNTTTSIHQYTIKGHSDYIFAITFSSDGKTLASASADKTIRLWDATTGTHQQTLEGHNGYIFAIAFSSDNRTLASASADKTIRLWDTVTGTHQQTFKGHGDYIFTVVFSSDGKTLASASADKTIRLWDITTGICQQIFKGHSDWVSAVAFSSDGKTLASASADKTIRLWDTATSAHQLTLKGHSDYASAVAFSSDNKTVASASADKTIRLWDAATGAHVQTLEVQSTLGCLSFSANDECLNTDRGLLSVTLDPDALSSLGDQKPAGCFLFVADDWVTRNWKSLLWLPLEYRATRVAVHGCTLVLGNAAGQVTFFRYAFTE</sequence>
<dbReference type="InterPro" id="IPR001680">
    <property type="entry name" value="WD40_rpt"/>
</dbReference>
<evidence type="ECO:0000256" key="1">
    <source>
        <dbReference type="ARBA" id="ARBA00022574"/>
    </source>
</evidence>
<keyword evidence="1 3" id="KW-0853">WD repeat</keyword>
<dbReference type="InterPro" id="IPR015943">
    <property type="entry name" value="WD40/YVTN_repeat-like_dom_sf"/>
</dbReference>
<dbReference type="Gene3D" id="2.130.10.10">
    <property type="entry name" value="YVTN repeat-like/Quinoprotein amine dehydrogenase"/>
    <property type="match status" value="6"/>
</dbReference>
<feature type="region of interest" description="Disordered" evidence="4">
    <location>
        <begin position="1"/>
        <end position="29"/>
    </location>
</feature>
<feature type="repeat" description="WD" evidence="3">
    <location>
        <begin position="1107"/>
        <end position="1148"/>
    </location>
</feature>
<dbReference type="InterPro" id="IPR027417">
    <property type="entry name" value="P-loop_NTPase"/>
</dbReference>
<dbReference type="PRINTS" id="PR00320">
    <property type="entry name" value="GPROTEINBRPT"/>
</dbReference>
<feature type="repeat" description="WD" evidence="3">
    <location>
        <begin position="813"/>
        <end position="854"/>
    </location>
</feature>
<feature type="domain" description="NACHT" evidence="5">
    <location>
        <begin position="103"/>
        <end position="278"/>
    </location>
</feature>
<dbReference type="PROSITE" id="PS50082">
    <property type="entry name" value="WD_REPEATS_2"/>
    <property type="match status" value="12"/>
</dbReference>
<dbReference type="PANTHER" id="PTHR44129">
    <property type="entry name" value="WD REPEAT-CONTAINING PROTEIN POP1"/>
    <property type="match status" value="1"/>
</dbReference>
<evidence type="ECO:0000256" key="2">
    <source>
        <dbReference type="ARBA" id="ARBA00022737"/>
    </source>
</evidence>
<feature type="repeat" description="WD" evidence="3">
    <location>
        <begin position="939"/>
        <end position="980"/>
    </location>
</feature>
<dbReference type="SUPFAM" id="SSF50978">
    <property type="entry name" value="WD40 repeat-like"/>
    <property type="match status" value="2"/>
</dbReference>
<name>A0AAJ0M7M6_9PEZI</name>
<dbReference type="InterPro" id="IPR007111">
    <property type="entry name" value="NACHT_NTPase"/>
</dbReference>
<dbReference type="Proteomes" id="UP001275084">
    <property type="component" value="Unassembled WGS sequence"/>
</dbReference>
<dbReference type="EMBL" id="JAUIQD010000009">
    <property type="protein sequence ID" value="KAK3339692.1"/>
    <property type="molecule type" value="Genomic_DNA"/>
</dbReference>
<dbReference type="CDD" id="cd00200">
    <property type="entry name" value="WD40"/>
    <property type="match status" value="2"/>
</dbReference>
<feature type="repeat" description="WD" evidence="3">
    <location>
        <begin position="1065"/>
        <end position="1106"/>
    </location>
</feature>
<dbReference type="PROSITE" id="PS50837">
    <property type="entry name" value="NACHT"/>
    <property type="match status" value="1"/>
</dbReference>
<feature type="repeat" description="WD" evidence="3">
    <location>
        <begin position="729"/>
        <end position="770"/>
    </location>
</feature>
<accession>A0AAJ0M7M6</accession>
<comment type="caution">
    <text evidence="6">The sequence shown here is derived from an EMBL/GenBank/DDBJ whole genome shotgun (WGS) entry which is preliminary data.</text>
</comment>
<dbReference type="AlphaFoldDB" id="A0AAJ0M7M6"/>
<evidence type="ECO:0000313" key="7">
    <source>
        <dbReference type="Proteomes" id="UP001275084"/>
    </source>
</evidence>
<feature type="repeat" description="WD" evidence="3">
    <location>
        <begin position="1023"/>
        <end position="1064"/>
    </location>
</feature>
<evidence type="ECO:0000256" key="3">
    <source>
        <dbReference type="PROSITE-ProRule" id="PRU00221"/>
    </source>
</evidence>